<accession>A0A4P9Z9V8</accession>
<reference evidence="2" key="1">
    <citation type="journal article" date="2018" name="Nat. Microbiol.">
        <title>Leveraging single-cell genomics to expand the fungal tree of life.</title>
        <authorList>
            <person name="Ahrendt S.R."/>
            <person name="Quandt C.A."/>
            <person name="Ciobanu D."/>
            <person name="Clum A."/>
            <person name="Salamov A."/>
            <person name="Andreopoulos B."/>
            <person name="Cheng J.F."/>
            <person name="Woyke T."/>
            <person name="Pelin A."/>
            <person name="Henrissat B."/>
            <person name="Reynolds N.K."/>
            <person name="Benny G.L."/>
            <person name="Smith M.E."/>
            <person name="James T.Y."/>
            <person name="Grigoriev I.V."/>
        </authorList>
    </citation>
    <scope>NUCLEOTIDE SEQUENCE [LARGE SCALE GENOMIC DNA]</scope>
    <source>
        <strain evidence="2">Baker2002</strain>
    </source>
</reference>
<protein>
    <submittedName>
        <fullName evidence="1">Uncharacterized protein</fullName>
    </submittedName>
</protein>
<evidence type="ECO:0000313" key="1">
    <source>
        <dbReference type="EMBL" id="RKP29547.1"/>
    </source>
</evidence>
<gene>
    <name evidence="1" type="ORF">METBISCDRAFT_24158</name>
</gene>
<organism evidence="1 2">
    <name type="scientific">Metschnikowia bicuspidata</name>
    <dbReference type="NCBI Taxonomy" id="27322"/>
    <lineage>
        <taxon>Eukaryota</taxon>
        <taxon>Fungi</taxon>
        <taxon>Dikarya</taxon>
        <taxon>Ascomycota</taxon>
        <taxon>Saccharomycotina</taxon>
        <taxon>Pichiomycetes</taxon>
        <taxon>Metschnikowiaceae</taxon>
        <taxon>Metschnikowia</taxon>
    </lineage>
</organism>
<keyword evidence="2" id="KW-1185">Reference proteome</keyword>
<evidence type="ECO:0000313" key="2">
    <source>
        <dbReference type="Proteomes" id="UP000268321"/>
    </source>
</evidence>
<name>A0A4P9Z9V8_9ASCO</name>
<sequence length="177" mass="20296">MSQVANMLKRQMPKQKHVFSQPDQGGHLNFTFDSQQSFEDDIRNILYTAEFGEFDESIAGLGHFKDDEDIDTVINIRNKTASVSGAFAAYSLYWKRYFKGIMDPSFINYEMSRLWIEDPVRKSWESCADAICALNKRSLFVWLDSVGYQQFSCSAPEASLHLAHNILYGNVQDLLNT</sequence>
<proteinExistence type="predicted"/>
<dbReference type="AlphaFoldDB" id="A0A4P9Z9V8"/>
<dbReference type="Proteomes" id="UP000268321">
    <property type="component" value="Unassembled WGS sequence"/>
</dbReference>
<dbReference type="EMBL" id="ML004483">
    <property type="protein sequence ID" value="RKP29547.1"/>
    <property type="molecule type" value="Genomic_DNA"/>
</dbReference>